<organism evidence="3 4">
    <name type="scientific">Coccomyxa viridis</name>
    <dbReference type="NCBI Taxonomy" id="1274662"/>
    <lineage>
        <taxon>Eukaryota</taxon>
        <taxon>Viridiplantae</taxon>
        <taxon>Chlorophyta</taxon>
        <taxon>core chlorophytes</taxon>
        <taxon>Trebouxiophyceae</taxon>
        <taxon>Trebouxiophyceae incertae sedis</taxon>
        <taxon>Coccomyxaceae</taxon>
        <taxon>Coccomyxa</taxon>
    </lineage>
</organism>
<keyword evidence="2" id="KW-1133">Transmembrane helix</keyword>
<feature type="compositionally biased region" description="Low complexity" evidence="1">
    <location>
        <begin position="187"/>
        <end position="202"/>
    </location>
</feature>
<feature type="compositionally biased region" description="Polar residues" evidence="1">
    <location>
        <begin position="163"/>
        <end position="185"/>
    </location>
</feature>
<evidence type="ECO:0000313" key="3">
    <source>
        <dbReference type="EMBL" id="CAK0784737.1"/>
    </source>
</evidence>
<accession>A0AAV1IEY9</accession>
<evidence type="ECO:0000256" key="1">
    <source>
        <dbReference type="SAM" id="MobiDB-lite"/>
    </source>
</evidence>
<name>A0AAV1IEY9_9CHLO</name>
<dbReference type="EMBL" id="CAUYUE010000011">
    <property type="protein sequence ID" value="CAK0784737.1"/>
    <property type="molecule type" value="Genomic_DNA"/>
</dbReference>
<sequence>MSKMSSYAWSAEQAVVYVTLTVIGASLGLLEGTFKGFQKLQPNLTSREGLKDLLYGSNHRSDPDRHSIADLLASWIPMYKKKTQPAIQDSEPPKGKVGNAEYTNGIAPEAGEVQKAVPVATADKVPKQVEVDGHNIHNFYSDDSEMSSAKPSTPDIVSHRPITPSSTWDNASFSTQRDDISSTASYDRGASSDADISDAPASTIPGQEPKKKRKGLKKLGQKMKKAFVEPFEKMGSRSGSRPGSRHASPHKRA</sequence>
<feature type="compositionally biased region" description="Basic and acidic residues" evidence="1">
    <location>
        <begin position="226"/>
        <end position="235"/>
    </location>
</feature>
<evidence type="ECO:0000313" key="4">
    <source>
        <dbReference type="Proteomes" id="UP001314263"/>
    </source>
</evidence>
<feature type="transmembrane region" description="Helical" evidence="2">
    <location>
        <begin position="14"/>
        <end position="34"/>
    </location>
</feature>
<keyword evidence="4" id="KW-1185">Reference proteome</keyword>
<gene>
    <name evidence="3" type="ORF">CVIRNUC_007941</name>
</gene>
<keyword evidence="2" id="KW-0472">Membrane</keyword>
<protein>
    <submittedName>
        <fullName evidence="3">Uncharacterized protein</fullName>
    </submittedName>
</protein>
<proteinExistence type="predicted"/>
<dbReference type="AlphaFoldDB" id="A0AAV1IEY9"/>
<evidence type="ECO:0000256" key="2">
    <source>
        <dbReference type="SAM" id="Phobius"/>
    </source>
</evidence>
<dbReference type="Proteomes" id="UP001314263">
    <property type="component" value="Unassembled WGS sequence"/>
</dbReference>
<comment type="caution">
    <text evidence="3">The sequence shown here is derived from an EMBL/GenBank/DDBJ whole genome shotgun (WGS) entry which is preliminary data.</text>
</comment>
<keyword evidence="2" id="KW-0812">Transmembrane</keyword>
<feature type="compositionally biased region" description="Basic residues" evidence="1">
    <location>
        <begin position="210"/>
        <end position="225"/>
    </location>
</feature>
<feature type="compositionally biased region" description="Basic residues" evidence="1">
    <location>
        <begin position="243"/>
        <end position="253"/>
    </location>
</feature>
<feature type="region of interest" description="Disordered" evidence="1">
    <location>
        <begin position="137"/>
        <end position="253"/>
    </location>
</feature>
<reference evidence="3 4" key="1">
    <citation type="submission" date="2023-10" db="EMBL/GenBank/DDBJ databases">
        <authorList>
            <person name="Maclean D."/>
            <person name="Macfadyen A."/>
        </authorList>
    </citation>
    <scope>NUCLEOTIDE SEQUENCE [LARGE SCALE GENOMIC DNA]</scope>
</reference>